<name>A0A178Z545_9EURO</name>
<reference evidence="1 2" key="1">
    <citation type="submission" date="2016-04" db="EMBL/GenBank/DDBJ databases">
        <title>Draft genome of Fonsecaea erecta CBS 125763.</title>
        <authorList>
            <person name="Weiss V.A."/>
            <person name="Vicente V.A."/>
            <person name="Raittz R.T."/>
            <person name="Moreno L.F."/>
            <person name="De Souza E.M."/>
            <person name="Pedrosa F.O."/>
            <person name="Steffens M.B."/>
            <person name="Faoro H."/>
            <person name="Tadra-Sfeir M.Z."/>
            <person name="Najafzadeh M.J."/>
            <person name="Felipe M.S."/>
            <person name="Teixeira M."/>
            <person name="Sun J."/>
            <person name="Xi L."/>
            <person name="Gomes R."/>
            <person name="De Azevedo C.M."/>
            <person name="Salgado C.G."/>
            <person name="Da Silva M.B."/>
            <person name="Nascimento M.F."/>
            <person name="Queiroz-Telles F."/>
            <person name="Attili D.S."/>
            <person name="Gorbushina A."/>
        </authorList>
    </citation>
    <scope>NUCLEOTIDE SEQUENCE [LARGE SCALE GENOMIC DNA]</scope>
    <source>
        <strain evidence="1 2">CBS 125763</strain>
    </source>
</reference>
<sequence>MAGNSVQPLPRNHHQVKSFLGLPDEIRLKIYGFLYPEIEIDLRAEAKLVFDTAAVIVTSYLLTDTPIPPGFPQTLLQRIYKLIAQGHDIYFGRFGMTLGTGWLDRDICPNLRIVW</sequence>
<evidence type="ECO:0000313" key="1">
    <source>
        <dbReference type="EMBL" id="OAP54842.1"/>
    </source>
</evidence>
<dbReference type="EMBL" id="LVYI01000013">
    <property type="protein sequence ID" value="OAP54842.1"/>
    <property type="molecule type" value="Genomic_DNA"/>
</dbReference>
<accession>A0A178Z545</accession>
<comment type="caution">
    <text evidence="1">The sequence shown here is derived from an EMBL/GenBank/DDBJ whole genome shotgun (WGS) entry which is preliminary data.</text>
</comment>
<dbReference type="AlphaFoldDB" id="A0A178Z545"/>
<dbReference type="Proteomes" id="UP000078343">
    <property type="component" value="Unassembled WGS sequence"/>
</dbReference>
<dbReference type="GeneID" id="30015458"/>
<keyword evidence="2" id="KW-1185">Reference proteome</keyword>
<protein>
    <submittedName>
        <fullName evidence="1">Uncharacterized protein</fullName>
    </submittedName>
</protein>
<proteinExistence type="predicted"/>
<evidence type="ECO:0000313" key="2">
    <source>
        <dbReference type="Proteomes" id="UP000078343"/>
    </source>
</evidence>
<organism evidence="1 2">
    <name type="scientific">Fonsecaea erecta</name>
    <dbReference type="NCBI Taxonomy" id="1367422"/>
    <lineage>
        <taxon>Eukaryota</taxon>
        <taxon>Fungi</taxon>
        <taxon>Dikarya</taxon>
        <taxon>Ascomycota</taxon>
        <taxon>Pezizomycotina</taxon>
        <taxon>Eurotiomycetes</taxon>
        <taxon>Chaetothyriomycetidae</taxon>
        <taxon>Chaetothyriales</taxon>
        <taxon>Herpotrichiellaceae</taxon>
        <taxon>Fonsecaea</taxon>
    </lineage>
</organism>
<gene>
    <name evidence="1" type="ORF">AYL99_11290</name>
</gene>
<dbReference type="RefSeq" id="XP_018688209.1">
    <property type="nucleotide sequence ID" value="XM_018842796.1"/>
</dbReference>